<accession>A0A4Q7ZC16</accession>
<keyword evidence="5" id="KW-1185">Reference proteome</keyword>
<comment type="similarity">
    <text evidence="1">Belongs to the P-Pant transferase superfamily. Gsp/Sfp/HetI/AcpT family.</text>
</comment>
<name>A0A4Q7ZC16_9GAMM</name>
<sequence length="218" mass="23552">MRDWLVIGLTALPADTAQVRRTLAALPPSLLPPAAGTWHENKRAGFAASRTLLLSTVAQLPPELRPADAVASLRDRTAGPPWWSVSHTAGFAACVWSTAGRCGIDIESASRTVNGGAVMARYFAAEEQAWLSGLPPEARQTRFLDLWTRKEAVIKALGRGIAGHLDRIVFGPERNEPVRLPADCPDVSLHVRTEMISGLHLAIAWQGDGDVHILRSGF</sequence>
<organism evidence="4 5">
    <name type="scientific">Fluviicoccus keumensis</name>
    <dbReference type="NCBI Taxonomy" id="1435465"/>
    <lineage>
        <taxon>Bacteria</taxon>
        <taxon>Pseudomonadati</taxon>
        <taxon>Pseudomonadota</taxon>
        <taxon>Gammaproteobacteria</taxon>
        <taxon>Moraxellales</taxon>
        <taxon>Moraxellaceae</taxon>
        <taxon>Fluviicoccus</taxon>
    </lineage>
</organism>
<keyword evidence="2 4" id="KW-0808">Transferase</keyword>
<dbReference type="Pfam" id="PF01648">
    <property type="entry name" value="ACPS"/>
    <property type="match status" value="1"/>
</dbReference>
<gene>
    <name evidence="4" type="ORF">EV700_0496</name>
</gene>
<dbReference type="GO" id="GO:0008897">
    <property type="term" value="F:holo-[acyl-carrier-protein] synthase activity"/>
    <property type="evidence" value="ECO:0007669"/>
    <property type="project" value="InterPro"/>
</dbReference>
<evidence type="ECO:0000313" key="4">
    <source>
        <dbReference type="EMBL" id="RZU47533.1"/>
    </source>
</evidence>
<dbReference type="Proteomes" id="UP000292423">
    <property type="component" value="Unassembled WGS sequence"/>
</dbReference>
<comment type="caution">
    <text evidence="4">The sequence shown here is derived from an EMBL/GenBank/DDBJ whole genome shotgun (WGS) entry which is preliminary data.</text>
</comment>
<dbReference type="AlphaFoldDB" id="A0A4Q7ZC16"/>
<evidence type="ECO:0000313" key="5">
    <source>
        <dbReference type="Proteomes" id="UP000292423"/>
    </source>
</evidence>
<evidence type="ECO:0000256" key="2">
    <source>
        <dbReference type="ARBA" id="ARBA00022679"/>
    </source>
</evidence>
<reference evidence="4 5" key="1">
    <citation type="submission" date="2019-02" db="EMBL/GenBank/DDBJ databases">
        <title>Genomic Encyclopedia of Type Strains, Phase IV (KMG-IV): sequencing the most valuable type-strain genomes for metagenomic binning, comparative biology and taxonomic classification.</title>
        <authorList>
            <person name="Goeker M."/>
        </authorList>
    </citation>
    <scope>NUCLEOTIDE SEQUENCE [LARGE SCALE GENOMIC DNA]</scope>
    <source>
        <strain evidence="4 5">DSM 105135</strain>
    </source>
</reference>
<dbReference type="RefSeq" id="WP_130410768.1">
    <property type="nucleotide sequence ID" value="NZ_SHKX01000010.1"/>
</dbReference>
<proteinExistence type="inferred from homology"/>
<evidence type="ECO:0000259" key="3">
    <source>
        <dbReference type="Pfam" id="PF01648"/>
    </source>
</evidence>
<dbReference type="GO" id="GO:0000287">
    <property type="term" value="F:magnesium ion binding"/>
    <property type="evidence" value="ECO:0007669"/>
    <property type="project" value="InterPro"/>
</dbReference>
<dbReference type="Gene3D" id="3.90.470.20">
    <property type="entry name" value="4'-phosphopantetheinyl transferase domain"/>
    <property type="match status" value="2"/>
</dbReference>
<dbReference type="GO" id="GO:0019878">
    <property type="term" value="P:lysine biosynthetic process via aminoadipic acid"/>
    <property type="evidence" value="ECO:0007669"/>
    <property type="project" value="TreeGrafter"/>
</dbReference>
<dbReference type="EMBL" id="SHKX01000010">
    <property type="protein sequence ID" value="RZU47533.1"/>
    <property type="molecule type" value="Genomic_DNA"/>
</dbReference>
<evidence type="ECO:0000256" key="1">
    <source>
        <dbReference type="ARBA" id="ARBA00010990"/>
    </source>
</evidence>
<dbReference type="GO" id="GO:0005829">
    <property type="term" value="C:cytosol"/>
    <property type="evidence" value="ECO:0007669"/>
    <property type="project" value="TreeGrafter"/>
</dbReference>
<dbReference type="InterPro" id="IPR008278">
    <property type="entry name" value="4-PPantetheinyl_Trfase_dom"/>
</dbReference>
<dbReference type="OrthoDB" id="9808281at2"/>
<feature type="domain" description="4'-phosphopantetheinyl transferase" evidence="3">
    <location>
        <begin position="102"/>
        <end position="182"/>
    </location>
</feature>
<dbReference type="SUPFAM" id="SSF56214">
    <property type="entry name" value="4'-phosphopantetheinyl transferase"/>
    <property type="match status" value="1"/>
</dbReference>
<dbReference type="PANTHER" id="PTHR12215:SF10">
    <property type="entry name" value="L-AMINOADIPATE-SEMIALDEHYDE DEHYDROGENASE-PHOSPHOPANTETHEINYL TRANSFERASE"/>
    <property type="match status" value="1"/>
</dbReference>
<dbReference type="InterPro" id="IPR037143">
    <property type="entry name" value="4-PPantetheinyl_Trfase_dom_sf"/>
</dbReference>
<dbReference type="InterPro" id="IPR050559">
    <property type="entry name" value="P-Pant_transferase_sf"/>
</dbReference>
<dbReference type="PANTHER" id="PTHR12215">
    <property type="entry name" value="PHOSPHOPANTETHEINE TRANSFERASE"/>
    <property type="match status" value="1"/>
</dbReference>
<protein>
    <submittedName>
        <fullName evidence="4">Phosphopantetheinyl transferase</fullName>
    </submittedName>
</protein>